<dbReference type="InterPro" id="IPR011008">
    <property type="entry name" value="Dimeric_a/b-barrel"/>
</dbReference>
<proteinExistence type="predicted"/>
<dbReference type="EMBL" id="JACHDB010000002">
    <property type="protein sequence ID" value="MBB5436236.1"/>
    <property type="molecule type" value="Genomic_DNA"/>
</dbReference>
<dbReference type="InterPro" id="IPR008000">
    <property type="entry name" value="Rham/fucose_mutarotase"/>
</dbReference>
<keyword evidence="1" id="KW-0413">Isomerase</keyword>
<reference evidence="1 2" key="1">
    <citation type="submission" date="2020-08" db="EMBL/GenBank/DDBJ databases">
        <title>Sequencing the genomes of 1000 actinobacteria strains.</title>
        <authorList>
            <person name="Klenk H.-P."/>
        </authorList>
    </citation>
    <scope>NUCLEOTIDE SEQUENCE [LARGE SCALE GENOMIC DNA]</scope>
    <source>
        <strain evidence="1 2">DSM 44551</strain>
    </source>
</reference>
<dbReference type="PANTHER" id="PTHR34389:SF2">
    <property type="entry name" value="L-RHAMNOSE MUTAROTASE"/>
    <property type="match status" value="1"/>
</dbReference>
<dbReference type="Proteomes" id="UP000572635">
    <property type="component" value="Unassembled WGS sequence"/>
</dbReference>
<dbReference type="GO" id="GO:0062192">
    <property type="term" value="F:L-rhamnose mutarotase activity"/>
    <property type="evidence" value="ECO:0007669"/>
    <property type="project" value="UniProtKB-EC"/>
</dbReference>
<name>A0A7W8QV41_9ACTN</name>
<dbReference type="Gene3D" id="3.30.70.100">
    <property type="match status" value="1"/>
</dbReference>
<dbReference type="SUPFAM" id="SSF54909">
    <property type="entry name" value="Dimeric alpha+beta barrel"/>
    <property type="match status" value="1"/>
</dbReference>
<dbReference type="PANTHER" id="PTHR34389">
    <property type="entry name" value="L-RHAMNOSE MUTAROTASE"/>
    <property type="match status" value="1"/>
</dbReference>
<evidence type="ECO:0000313" key="1">
    <source>
        <dbReference type="EMBL" id="MBB5436236.1"/>
    </source>
</evidence>
<evidence type="ECO:0000313" key="2">
    <source>
        <dbReference type="Proteomes" id="UP000572635"/>
    </source>
</evidence>
<organism evidence="1 2">
    <name type="scientific">Nocardiopsis composta</name>
    <dbReference type="NCBI Taxonomy" id="157465"/>
    <lineage>
        <taxon>Bacteria</taxon>
        <taxon>Bacillati</taxon>
        <taxon>Actinomycetota</taxon>
        <taxon>Actinomycetes</taxon>
        <taxon>Streptosporangiales</taxon>
        <taxon>Nocardiopsidaceae</taxon>
        <taxon>Nocardiopsis</taxon>
    </lineage>
</organism>
<comment type="caution">
    <text evidence="1">The sequence shown here is derived from an EMBL/GenBank/DDBJ whole genome shotgun (WGS) entry which is preliminary data.</text>
</comment>
<keyword evidence="2" id="KW-1185">Reference proteome</keyword>
<dbReference type="GO" id="GO:0019301">
    <property type="term" value="P:rhamnose catabolic process"/>
    <property type="evidence" value="ECO:0007669"/>
    <property type="project" value="TreeGrafter"/>
</dbReference>
<gene>
    <name evidence="1" type="ORF">HDA36_006384</name>
</gene>
<dbReference type="Pfam" id="PF05336">
    <property type="entry name" value="rhaM"/>
    <property type="match status" value="1"/>
</dbReference>
<dbReference type="RefSeq" id="WP_184399601.1">
    <property type="nucleotide sequence ID" value="NZ_BAAAJD010000169.1"/>
</dbReference>
<dbReference type="EC" id="5.1.3.32" evidence="1"/>
<accession>A0A7W8QV41</accession>
<protein>
    <submittedName>
        <fullName evidence="1">L-rhamnose mutarotase</fullName>
        <ecNumber evidence="1">5.1.3.32</ecNumber>
    </submittedName>
</protein>
<sequence length="126" mass="14197">MERVCFRMQVRPERLPEYIERHRAVWPEMLRALRDAGWTNYSLFAQDDGTVIGYLETEDYEAARARMEPARINAEWQASMRPLFAEGGSFAAGPVRLREIFHLEDRLAAAEPAAPAAGTATGGNTQ</sequence>
<dbReference type="AlphaFoldDB" id="A0A7W8QV41"/>